<gene>
    <name evidence="1" type="ORF">GGQ90_003066</name>
</gene>
<protein>
    <submittedName>
        <fullName evidence="1">Uncharacterized protein</fullName>
    </submittedName>
</protein>
<dbReference type="RefSeq" id="WP_188082906.1">
    <property type="nucleotide sequence ID" value="NZ_JACIEU010000012.1"/>
</dbReference>
<organism evidence="1 2">
    <name type="scientific">Sphingobium scionense</name>
    <dbReference type="NCBI Taxonomy" id="1404341"/>
    <lineage>
        <taxon>Bacteria</taxon>
        <taxon>Pseudomonadati</taxon>
        <taxon>Pseudomonadota</taxon>
        <taxon>Alphaproteobacteria</taxon>
        <taxon>Sphingomonadales</taxon>
        <taxon>Sphingomonadaceae</taxon>
        <taxon>Sphingobium</taxon>
    </lineage>
</organism>
<dbReference type="AlphaFoldDB" id="A0A7W6PVC4"/>
<accession>A0A7W6PVC4</accession>
<name>A0A7W6PVC4_9SPHN</name>
<proteinExistence type="predicted"/>
<sequence>MAYDSLSIMRTFILFGFLWALSGCDAWPTVVGNRAESNVTVQYLHQDYDQWSAPFTVKSGFSMPLALAHWIPEIRGIRIKDGQRTYSWSATTMHRLAAACPGSDLPGRAYFVGDCYLIYLGHGRIKAVAERPGDLLPEQMSSGS</sequence>
<keyword evidence="2" id="KW-1185">Reference proteome</keyword>
<evidence type="ECO:0000313" key="2">
    <source>
        <dbReference type="Proteomes" id="UP000590524"/>
    </source>
</evidence>
<reference evidence="1 2" key="1">
    <citation type="submission" date="2020-08" db="EMBL/GenBank/DDBJ databases">
        <title>Genomic Encyclopedia of Type Strains, Phase IV (KMG-IV): sequencing the most valuable type-strain genomes for metagenomic binning, comparative biology and taxonomic classification.</title>
        <authorList>
            <person name="Goeker M."/>
        </authorList>
    </citation>
    <scope>NUCLEOTIDE SEQUENCE [LARGE SCALE GENOMIC DNA]</scope>
    <source>
        <strain evidence="1 2">DSM 19371</strain>
    </source>
</reference>
<dbReference type="EMBL" id="JACIEU010000012">
    <property type="protein sequence ID" value="MBB4149275.1"/>
    <property type="molecule type" value="Genomic_DNA"/>
</dbReference>
<comment type="caution">
    <text evidence="1">The sequence shown here is derived from an EMBL/GenBank/DDBJ whole genome shotgun (WGS) entry which is preliminary data.</text>
</comment>
<dbReference type="Proteomes" id="UP000590524">
    <property type="component" value="Unassembled WGS sequence"/>
</dbReference>
<evidence type="ECO:0000313" key="1">
    <source>
        <dbReference type="EMBL" id="MBB4149275.1"/>
    </source>
</evidence>